<feature type="domain" description="Periplasmic binding protein" evidence="5">
    <location>
        <begin position="70"/>
        <end position="326"/>
    </location>
</feature>
<dbReference type="PANTHER" id="PTHR30036">
    <property type="entry name" value="D-XYLOSE-BINDING PERIPLASMIC PROTEIN"/>
    <property type="match status" value="1"/>
</dbReference>
<proteinExistence type="inferred from homology"/>
<keyword evidence="4" id="KW-0732">Signal</keyword>
<comment type="similarity">
    <text evidence="2">Belongs to the bacterial solute-binding protein 2 family.</text>
</comment>
<dbReference type="AlphaFoldDB" id="A0A2G6K8C0"/>
<dbReference type="Pfam" id="PF13407">
    <property type="entry name" value="Peripla_BP_4"/>
    <property type="match status" value="1"/>
</dbReference>
<gene>
    <name evidence="6" type="ORF">CSA55_05250</name>
</gene>
<dbReference type="InterPro" id="IPR050555">
    <property type="entry name" value="Bact_Solute-Bind_Prot2"/>
</dbReference>
<dbReference type="InterPro" id="IPR028082">
    <property type="entry name" value="Peripla_BP_I"/>
</dbReference>
<evidence type="ECO:0000313" key="6">
    <source>
        <dbReference type="EMBL" id="PIE31630.1"/>
    </source>
</evidence>
<evidence type="ECO:0000313" key="7">
    <source>
        <dbReference type="Proteomes" id="UP000230914"/>
    </source>
</evidence>
<dbReference type="GO" id="GO:0030288">
    <property type="term" value="C:outer membrane-bounded periplasmic space"/>
    <property type="evidence" value="ECO:0007669"/>
    <property type="project" value="TreeGrafter"/>
</dbReference>
<comment type="caution">
    <text evidence="6">The sequence shown here is derived from an EMBL/GenBank/DDBJ whole genome shotgun (WGS) entry which is preliminary data.</text>
</comment>
<evidence type="ECO:0000259" key="5">
    <source>
        <dbReference type="Pfam" id="PF13407"/>
    </source>
</evidence>
<protein>
    <submittedName>
        <fullName evidence="6">Sugar ABC transporter substrate-binding protein</fullName>
    </submittedName>
</protein>
<organism evidence="6 7">
    <name type="scientific">Ilumatobacter coccineus</name>
    <dbReference type="NCBI Taxonomy" id="467094"/>
    <lineage>
        <taxon>Bacteria</taxon>
        <taxon>Bacillati</taxon>
        <taxon>Actinomycetota</taxon>
        <taxon>Acidimicrobiia</taxon>
        <taxon>Acidimicrobiales</taxon>
        <taxon>Ilumatobacteraceae</taxon>
        <taxon>Ilumatobacter</taxon>
    </lineage>
</organism>
<dbReference type="PANTHER" id="PTHR30036:SF7">
    <property type="entry name" value="ABC TRANSPORTER PERIPLASMIC-BINDING PROTEIN YPHF"/>
    <property type="match status" value="1"/>
</dbReference>
<sequence>MKSRTIGRRGIWLGALVLAVAPLAACSQDTADDTGSESASTEAAGTEEGAVATTAAGAEMPAPFDGDVKIAVVQNSGAGDYFQQWTNGAKQQADALGIEYTWYDAQADNAKQANDMETAIGSGVDGIVVDHGQTDTMCPLINQALEAGIPVVIYDIAIADCAPDAVQTQQSDASLADLSLGQMLEDIGADQNVGYVNVLGIAPLDRRHVVWEEYKTANSWNEMFFVGEYTNAVATDNAQLVDAALKANADVRAIFAPYDELTKGSVSAINDAGLADKIWAYGIDISNADIEVMTTEGSPWKATATTDPNAIGAAVMRTMALELAGQQEARSVDFPGVLVTQQFLLDNSITNMEELRAAMPELNLADVQSADWIPSVTF</sequence>
<comment type="subcellular location">
    <subcellularLocation>
        <location evidence="1">Cell envelope</location>
    </subcellularLocation>
</comment>
<evidence type="ECO:0000256" key="4">
    <source>
        <dbReference type="SAM" id="SignalP"/>
    </source>
</evidence>
<evidence type="ECO:0000256" key="1">
    <source>
        <dbReference type="ARBA" id="ARBA00004196"/>
    </source>
</evidence>
<accession>A0A2G6K8C0</accession>
<reference evidence="6 7" key="1">
    <citation type="submission" date="2017-10" db="EMBL/GenBank/DDBJ databases">
        <title>Novel microbial diversity and functional potential in the marine mammal oral microbiome.</title>
        <authorList>
            <person name="Dudek N.K."/>
            <person name="Sun C.L."/>
            <person name="Burstein D."/>
            <person name="Kantor R.S."/>
            <person name="Aliaga Goltsman D.S."/>
            <person name="Bik E.M."/>
            <person name="Thomas B.C."/>
            <person name="Banfield J.F."/>
            <person name="Relman D.A."/>
        </authorList>
    </citation>
    <scope>NUCLEOTIDE SEQUENCE [LARGE SCALE GENOMIC DNA]</scope>
    <source>
        <strain evidence="6">DOLJORAL78_61_10</strain>
    </source>
</reference>
<evidence type="ECO:0000256" key="3">
    <source>
        <dbReference type="SAM" id="MobiDB-lite"/>
    </source>
</evidence>
<dbReference type="InterPro" id="IPR025997">
    <property type="entry name" value="SBP_2_dom"/>
</dbReference>
<dbReference type="SUPFAM" id="SSF53822">
    <property type="entry name" value="Periplasmic binding protein-like I"/>
    <property type="match status" value="1"/>
</dbReference>
<dbReference type="EMBL" id="PDSL01000071">
    <property type="protein sequence ID" value="PIE31630.1"/>
    <property type="molecule type" value="Genomic_DNA"/>
</dbReference>
<evidence type="ECO:0000256" key="2">
    <source>
        <dbReference type="ARBA" id="ARBA00007639"/>
    </source>
</evidence>
<name>A0A2G6K8C0_9ACTN</name>
<dbReference type="GO" id="GO:0030246">
    <property type="term" value="F:carbohydrate binding"/>
    <property type="evidence" value="ECO:0007669"/>
    <property type="project" value="TreeGrafter"/>
</dbReference>
<dbReference type="Proteomes" id="UP000230914">
    <property type="component" value="Unassembled WGS sequence"/>
</dbReference>
<dbReference type="Gene3D" id="3.40.50.2300">
    <property type="match status" value="2"/>
</dbReference>
<feature type="chain" id="PRO_5013754725" evidence="4">
    <location>
        <begin position="32"/>
        <end position="378"/>
    </location>
</feature>
<feature type="signal peptide" evidence="4">
    <location>
        <begin position="1"/>
        <end position="31"/>
    </location>
</feature>
<feature type="compositionally biased region" description="Low complexity" evidence="3">
    <location>
        <begin position="36"/>
        <end position="48"/>
    </location>
</feature>
<feature type="region of interest" description="Disordered" evidence="3">
    <location>
        <begin position="29"/>
        <end position="48"/>
    </location>
</feature>